<dbReference type="eggNOG" id="COG3637">
    <property type="taxonomic scope" value="Bacteria"/>
</dbReference>
<evidence type="ECO:0000259" key="2">
    <source>
        <dbReference type="Pfam" id="PF13568"/>
    </source>
</evidence>
<keyword evidence="1" id="KW-0732">Signal</keyword>
<feature type="domain" description="Outer membrane protein beta-barrel" evidence="2">
    <location>
        <begin position="24"/>
        <end position="172"/>
    </location>
</feature>
<protein>
    <recommendedName>
        <fullName evidence="2">Outer membrane protein beta-barrel domain-containing protein</fullName>
    </recommendedName>
</protein>
<proteinExistence type="predicted"/>
<keyword evidence="4" id="KW-1185">Reference proteome</keyword>
<evidence type="ECO:0000256" key="1">
    <source>
        <dbReference type="SAM" id="SignalP"/>
    </source>
</evidence>
<dbReference type="OrthoDB" id="947434at2"/>
<dbReference type="STRING" id="1107311.Q767_07475"/>
<dbReference type="PATRIC" id="fig|1107311.3.peg.1161"/>
<feature type="signal peptide" evidence="1">
    <location>
        <begin position="1"/>
        <end position="20"/>
    </location>
</feature>
<reference evidence="3 4" key="2">
    <citation type="journal article" date="2015" name="Stand. Genomic Sci.">
        <title>High quality draft genomic sequence of Flavobacterium enshiense DK69(T) and comparison among Flavobacterium genomes.</title>
        <authorList>
            <person name="Zeng Z."/>
            <person name="Chen C."/>
            <person name="Du H."/>
            <person name="Wang G."/>
            <person name="Li M."/>
        </authorList>
    </citation>
    <scope>NUCLEOTIDE SEQUENCE [LARGE SCALE GENOMIC DNA]</scope>
    <source>
        <strain evidence="3 4">DK69</strain>
    </source>
</reference>
<name>V6SBF4_9FLAO</name>
<organism evidence="3 4">
    <name type="scientific">Flavobacterium enshiense DK69</name>
    <dbReference type="NCBI Taxonomy" id="1107311"/>
    <lineage>
        <taxon>Bacteria</taxon>
        <taxon>Pseudomonadati</taxon>
        <taxon>Bacteroidota</taxon>
        <taxon>Flavobacteriia</taxon>
        <taxon>Flavobacteriales</taxon>
        <taxon>Flavobacteriaceae</taxon>
        <taxon>Flavobacterium</taxon>
    </lineage>
</organism>
<dbReference type="EMBL" id="JRLZ01000005">
    <property type="protein sequence ID" value="KGO96093.1"/>
    <property type="molecule type" value="Genomic_DNA"/>
</dbReference>
<accession>V6SBF4</accession>
<dbReference type="InterPro" id="IPR025665">
    <property type="entry name" value="Beta-barrel_OMP_2"/>
</dbReference>
<dbReference type="Proteomes" id="UP000030149">
    <property type="component" value="Unassembled WGS sequence"/>
</dbReference>
<feature type="chain" id="PRO_5004750458" description="Outer membrane protein beta-barrel domain-containing protein" evidence="1">
    <location>
        <begin position="21"/>
        <end position="210"/>
    </location>
</feature>
<reference evidence="4" key="1">
    <citation type="submission" date="2013-09" db="EMBL/GenBank/DDBJ databases">
        <authorList>
            <person name="Zeng Z."/>
            <person name="Chen C."/>
        </authorList>
    </citation>
    <scope>NUCLEOTIDE SEQUENCE [LARGE SCALE GENOMIC DNA]</scope>
    <source>
        <strain evidence="4">DK69</strain>
    </source>
</reference>
<evidence type="ECO:0000313" key="4">
    <source>
        <dbReference type="Proteomes" id="UP000030149"/>
    </source>
</evidence>
<dbReference type="AlphaFoldDB" id="V6SBF4"/>
<comment type="caution">
    <text evidence="3">The sequence shown here is derived from an EMBL/GenBank/DDBJ whole genome shotgun (WGS) entry which is preliminary data.</text>
</comment>
<sequence>MKKYIVFAVFSCLIFSSASAQVTVKPGLKGGANFSTLTGFNADFSTNFYVGGFAAIKLAEIYTLQPELLYSAQGAIVKQRFDNIASDPANAYSETKYSLDYLSMSVINKFTFGHGFEAVVGPTLDFQVSDNLGRASDDLIGFDMGIVGGVGYSLPNGLTFEARFKQGFIDIFGGEYYVDSNTDTYGDIDDVYLNQVFQVGLAYTFDVKQK</sequence>
<gene>
    <name evidence="3" type="ORF">Q767_07475</name>
</gene>
<dbReference type="RefSeq" id="WP_023573204.1">
    <property type="nucleotide sequence ID" value="NZ_AVCS01000008.1"/>
</dbReference>
<dbReference type="Pfam" id="PF13568">
    <property type="entry name" value="OMP_b-brl_2"/>
    <property type="match status" value="1"/>
</dbReference>
<evidence type="ECO:0000313" key="3">
    <source>
        <dbReference type="EMBL" id="KGO96093.1"/>
    </source>
</evidence>